<comment type="caution">
    <text evidence="2">The sequence shown here is derived from an EMBL/GenBank/DDBJ whole genome shotgun (WGS) entry which is preliminary data.</text>
</comment>
<dbReference type="InterPro" id="IPR033458">
    <property type="entry name" value="DUF5134"/>
</dbReference>
<evidence type="ECO:0000256" key="1">
    <source>
        <dbReference type="SAM" id="Phobius"/>
    </source>
</evidence>
<gene>
    <name evidence="2" type="ORF">ITX44_23745</name>
</gene>
<accession>A0ABS2TVY3</accession>
<protein>
    <submittedName>
        <fullName evidence="2">DUF5134 domain-containing protein</fullName>
    </submittedName>
</protein>
<organism evidence="2 3">
    <name type="scientific">Actinacidiphila acididurans</name>
    <dbReference type="NCBI Taxonomy" id="2784346"/>
    <lineage>
        <taxon>Bacteria</taxon>
        <taxon>Bacillati</taxon>
        <taxon>Actinomycetota</taxon>
        <taxon>Actinomycetes</taxon>
        <taxon>Kitasatosporales</taxon>
        <taxon>Streptomycetaceae</taxon>
        <taxon>Actinacidiphila</taxon>
    </lineage>
</organism>
<keyword evidence="1" id="KW-0472">Membrane</keyword>
<evidence type="ECO:0000313" key="3">
    <source>
        <dbReference type="Proteomes" id="UP000749040"/>
    </source>
</evidence>
<keyword evidence="1" id="KW-0812">Transmembrane</keyword>
<dbReference type="EMBL" id="JADKYB010000013">
    <property type="protein sequence ID" value="MBM9507497.1"/>
    <property type="molecule type" value="Genomic_DNA"/>
</dbReference>
<sequence>MHGPPLVAWLLVVLSAAAATTCLVRRESTDEALMGTGMAVMAVPLSVFDPWPWCAPVFTAVFALAGARSLWAARGRGGHHLHHSVCSAAMVYVALSMARPGAAHSAHAEHAGHAAPGVPLLTGLLLLYFAGYVLRAGMLLVAAPAHRHALSLIPAGAGAGVRADGVSARYAPEVAIACRVTMALGMLAMLLAM</sequence>
<feature type="transmembrane region" description="Helical" evidence="1">
    <location>
        <begin position="50"/>
        <end position="71"/>
    </location>
</feature>
<dbReference type="Pfam" id="PF17197">
    <property type="entry name" value="DUF5134"/>
    <property type="match status" value="1"/>
</dbReference>
<keyword evidence="3" id="KW-1185">Reference proteome</keyword>
<evidence type="ECO:0000313" key="2">
    <source>
        <dbReference type="EMBL" id="MBM9507497.1"/>
    </source>
</evidence>
<proteinExistence type="predicted"/>
<dbReference type="Proteomes" id="UP000749040">
    <property type="component" value="Unassembled WGS sequence"/>
</dbReference>
<feature type="transmembrane region" description="Helical" evidence="1">
    <location>
        <begin position="120"/>
        <end position="143"/>
    </location>
</feature>
<dbReference type="RefSeq" id="WP_205359359.1">
    <property type="nucleotide sequence ID" value="NZ_JADKYB010000013.1"/>
</dbReference>
<name>A0ABS2TVY3_9ACTN</name>
<keyword evidence="1" id="KW-1133">Transmembrane helix</keyword>
<reference evidence="2 3" key="1">
    <citation type="submission" date="2021-01" db="EMBL/GenBank/DDBJ databases">
        <title>Streptomyces acididurans sp. nov., isolated from a peat swamp forest soil.</title>
        <authorList>
            <person name="Chantavorakit T."/>
            <person name="Duangmal K."/>
        </authorList>
    </citation>
    <scope>NUCLEOTIDE SEQUENCE [LARGE SCALE GENOMIC DNA]</scope>
    <source>
        <strain evidence="2 3">KK5PA1</strain>
    </source>
</reference>